<dbReference type="OrthoDB" id="5327538at2759"/>
<dbReference type="EMBL" id="ML743551">
    <property type="protein sequence ID" value="KAE8143629.1"/>
    <property type="molecule type" value="Genomic_DNA"/>
</dbReference>
<evidence type="ECO:0000313" key="1">
    <source>
        <dbReference type="EMBL" id="KAE8143629.1"/>
    </source>
</evidence>
<evidence type="ECO:0008006" key="3">
    <source>
        <dbReference type="Google" id="ProtNLM"/>
    </source>
</evidence>
<sequence>MRIPHDYHARIRFPGDGSVWLLRVSRISSSISQSLADYLIYMFGYGLANDKNNIVGNMQGPHGKRFADDTEKKRVWDGLAEILIEIQRHPFQRQDLFSQVLRLPSRIVSANASERFLVQSPSGHFDKVSDYYTSFMEQNMALIAVGQLFTSFPVNAYLVFSFLKSQIPALPANLGPDSSAATEQFYIKYMDDKGDQLMVDDEPNIIGIIDWQMPRVVLASEAFGPSPVTAEMGVTYNGKSSLTIHDHALARFLKVKGAADLAEIMSKDERLRIFFFCLDVDLPWNESLLLIRGIWTCIHDGRLKRIVDRFGEGP</sequence>
<gene>
    <name evidence="1" type="ORF">BDV38DRAFT_289542</name>
</gene>
<keyword evidence="2" id="KW-1185">Reference proteome</keyword>
<dbReference type="AlphaFoldDB" id="A0A5N6TBT3"/>
<accession>A0A5N6TBT3</accession>
<dbReference type="GeneID" id="43645475"/>
<organism evidence="1 2">
    <name type="scientific">Aspergillus pseudotamarii</name>
    <dbReference type="NCBI Taxonomy" id="132259"/>
    <lineage>
        <taxon>Eukaryota</taxon>
        <taxon>Fungi</taxon>
        <taxon>Dikarya</taxon>
        <taxon>Ascomycota</taxon>
        <taxon>Pezizomycotina</taxon>
        <taxon>Eurotiomycetes</taxon>
        <taxon>Eurotiomycetidae</taxon>
        <taxon>Eurotiales</taxon>
        <taxon>Aspergillaceae</taxon>
        <taxon>Aspergillus</taxon>
        <taxon>Aspergillus subgen. Circumdati</taxon>
    </lineage>
</organism>
<dbReference type="Proteomes" id="UP000325672">
    <property type="component" value="Unassembled WGS sequence"/>
</dbReference>
<reference evidence="1 2" key="1">
    <citation type="submission" date="2019-04" db="EMBL/GenBank/DDBJ databases">
        <title>Friends and foes A comparative genomics study of 23 Aspergillus species from section Flavi.</title>
        <authorList>
            <consortium name="DOE Joint Genome Institute"/>
            <person name="Kjaerbolling I."/>
            <person name="Vesth T."/>
            <person name="Frisvad J.C."/>
            <person name="Nybo J.L."/>
            <person name="Theobald S."/>
            <person name="Kildgaard S."/>
            <person name="Isbrandt T."/>
            <person name="Kuo A."/>
            <person name="Sato A."/>
            <person name="Lyhne E.K."/>
            <person name="Kogle M.E."/>
            <person name="Wiebenga A."/>
            <person name="Kun R.S."/>
            <person name="Lubbers R.J."/>
            <person name="Makela M.R."/>
            <person name="Barry K."/>
            <person name="Chovatia M."/>
            <person name="Clum A."/>
            <person name="Daum C."/>
            <person name="Haridas S."/>
            <person name="He G."/>
            <person name="LaButti K."/>
            <person name="Lipzen A."/>
            <person name="Mondo S."/>
            <person name="Riley R."/>
            <person name="Salamov A."/>
            <person name="Simmons B.A."/>
            <person name="Magnuson J.K."/>
            <person name="Henrissat B."/>
            <person name="Mortensen U.H."/>
            <person name="Larsen T.O."/>
            <person name="Devries R.P."/>
            <person name="Grigoriev I.V."/>
            <person name="Machida M."/>
            <person name="Baker S.E."/>
            <person name="Andersen M.R."/>
        </authorList>
    </citation>
    <scope>NUCLEOTIDE SEQUENCE [LARGE SCALE GENOMIC DNA]</scope>
    <source>
        <strain evidence="1 2">CBS 117625</strain>
    </source>
</reference>
<dbReference type="RefSeq" id="XP_031919692.1">
    <property type="nucleotide sequence ID" value="XM_032061265.1"/>
</dbReference>
<evidence type="ECO:0000313" key="2">
    <source>
        <dbReference type="Proteomes" id="UP000325672"/>
    </source>
</evidence>
<proteinExistence type="predicted"/>
<name>A0A5N6TBT3_ASPPS</name>
<protein>
    <recommendedName>
        <fullName evidence="3">Aminoglycoside phosphotransferase domain-containing protein</fullName>
    </recommendedName>
</protein>